<reference evidence="1 2" key="1">
    <citation type="submission" date="2019-03" db="EMBL/GenBank/DDBJ databases">
        <title>Ramlibacter rhizophilus CCTCC AB2015357, whole genome shotgun sequence.</title>
        <authorList>
            <person name="Zhang X."/>
            <person name="Feng G."/>
            <person name="Zhu H."/>
        </authorList>
    </citation>
    <scope>NUCLEOTIDE SEQUENCE [LARGE SCALE GENOMIC DNA]</scope>
    <source>
        <strain evidence="1 2">CCTCC AB2015357</strain>
    </source>
</reference>
<evidence type="ECO:0008006" key="3">
    <source>
        <dbReference type="Google" id="ProtNLM"/>
    </source>
</evidence>
<organism evidence="1 2">
    <name type="scientific">Ramlibacter rhizophilus</name>
    <dbReference type="NCBI Taxonomy" id="1781167"/>
    <lineage>
        <taxon>Bacteria</taxon>
        <taxon>Pseudomonadati</taxon>
        <taxon>Pseudomonadota</taxon>
        <taxon>Betaproteobacteria</taxon>
        <taxon>Burkholderiales</taxon>
        <taxon>Comamonadaceae</taxon>
        <taxon>Ramlibacter</taxon>
    </lineage>
</organism>
<dbReference type="SUPFAM" id="SSF69635">
    <property type="entry name" value="Type III secretory system chaperone-like"/>
    <property type="match status" value="1"/>
</dbReference>
<proteinExistence type="predicted"/>
<dbReference type="RefSeq" id="WP_135284611.1">
    <property type="nucleotide sequence ID" value="NZ_SMLL01000003.1"/>
</dbReference>
<dbReference type="Pfam" id="PF05932">
    <property type="entry name" value="CesT"/>
    <property type="match status" value="1"/>
</dbReference>
<comment type="caution">
    <text evidence="1">The sequence shown here is derived from an EMBL/GenBank/DDBJ whole genome shotgun (WGS) entry which is preliminary data.</text>
</comment>
<dbReference type="CDD" id="cd16364">
    <property type="entry name" value="T3SC_I-like"/>
    <property type="match status" value="1"/>
</dbReference>
<accession>A0A4Z0BPU3</accession>
<dbReference type="GO" id="GO:0030254">
    <property type="term" value="P:protein secretion by the type III secretion system"/>
    <property type="evidence" value="ECO:0007669"/>
    <property type="project" value="InterPro"/>
</dbReference>
<dbReference type="Gene3D" id="3.30.1460.10">
    <property type="match status" value="1"/>
</dbReference>
<dbReference type="AlphaFoldDB" id="A0A4Z0BPU3"/>
<dbReference type="Proteomes" id="UP000297564">
    <property type="component" value="Unassembled WGS sequence"/>
</dbReference>
<protein>
    <recommendedName>
        <fullName evidence="3">Type III secretion system chaperone</fullName>
    </recommendedName>
</protein>
<dbReference type="InterPro" id="IPR010261">
    <property type="entry name" value="Tir_chaperone"/>
</dbReference>
<sequence length="134" mass="14370">MHAPDFLHELAATLGLPALQPDAHGACSLRWRGVHLDLQASEATGQLCVTARVGHAVLSNRRTLCAGLLLANLYLTENGRPHAVMDPLGEQVGLCHALPLSDCSGAVLVDRVERLAIACRELRERLVAQQLIVA</sequence>
<keyword evidence="2" id="KW-1185">Reference proteome</keyword>
<evidence type="ECO:0000313" key="1">
    <source>
        <dbReference type="EMBL" id="TFZ01313.1"/>
    </source>
</evidence>
<evidence type="ECO:0000313" key="2">
    <source>
        <dbReference type="Proteomes" id="UP000297564"/>
    </source>
</evidence>
<gene>
    <name evidence="1" type="ORF">EZ242_07990</name>
</gene>
<dbReference type="EMBL" id="SMLL01000003">
    <property type="protein sequence ID" value="TFZ01313.1"/>
    <property type="molecule type" value="Genomic_DNA"/>
</dbReference>
<name>A0A4Z0BPU3_9BURK</name>